<reference evidence="2" key="1">
    <citation type="submission" date="2022-05" db="EMBL/GenBank/DDBJ databases">
        <authorList>
            <person name="Tuo L."/>
        </authorList>
    </citation>
    <scope>NUCLEOTIDE SEQUENCE</scope>
    <source>
        <strain evidence="2">BSK12Z-4</strain>
    </source>
</reference>
<feature type="signal peptide" evidence="1">
    <location>
        <begin position="1"/>
        <end position="29"/>
    </location>
</feature>
<evidence type="ECO:0000313" key="2">
    <source>
        <dbReference type="EMBL" id="MCM0621845.1"/>
    </source>
</evidence>
<keyword evidence="3" id="KW-1185">Reference proteome</keyword>
<dbReference type="EMBL" id="JAMOIL010000023">
    <property type="protein sequence ID" value="MCM0621845.1"/>
    <property type="molecule type" value="Genomic_DNA"/>
</dbReference>
<accession>A0A9X2D9W9</accession>
<dbReference type="AlphaFoldDB" id="A0A9X2D9W9"/>
<evidence type="ECO:0000256" key="1">
    <source>
        <dbReference type="SAM" id="SignalP"/>
    </source>
</evidence>
<organism evidence="2 3">
    <name type="scientific">Nocardioides bruguierae</name>
    <dbReference type="NCBI Taxonomy" id="2945102"/>
    <lineage>
        <taxon>Bacteria</taxon>
        <taxon>Bacillati</taxon>
        <taxon>Actinomycetota</taxon>
        <taxon>Actinomycetes</taxon>
        <taxon>Propionibacteriales</taxon>
        <taxon>Nocardioidaceae</taxon>
        <taxon>Nocardioides</taxon>
    </lineage>
</organism>
<dbReference type="Proteomes" id="UP001139485">
    <property type="component" value="Unassembled WGS sequence"/>
</dbReference>
<name>A0A9X2D9W9_9ACTN</name>
<keyword evidence="1" id="KW-0732">Signal</keyword>
<evidence type="ECO:0000313" key="3">
    <source>
        <dbReference type="Proteomes" id="UP001139485"/>
    </source>
</evidence>
<dbReference type="RefSeq" id="WP_250828175.1">
    <property type="nucleotide sequence ID" value="NZ_JAMOIL010000023.1"/>
</dbReference>
<dbReference type="PROSITE" id="PS51257">
    <property type="entry name" value="PROKAR_LIPOPROTEIN"/>
    <property type="match status" value="1"/>
</dbReference>
<feature type="chain" id="PRO_5040816358" evidence="1">
    <location>
        <begin position="30"/>
        <end position="164"/>
    </location>
</feature>
<gene>
    <name evidence="2" type="ORF">M8330_16260</name>
</gene>
<comment type="caution">
    <text evidence="2">The sequence shown here is derived from an EMBL/GenBank/DDBJ whole genome shotgun (WGS) entry which is preliminary data.</text>
</comment>
<protein>
    <submittedName>
        <fullName evidence="2">Uncharacterized protein</fullName>
    </submittedName>
</protein>
<proteinExistence type="predicted"/>
<sequence length="164" mass="17329">MLERSHQRHRRIHLAAAGLALALPLVALTACSSSDEPGAESTAQAIPSDFVDTDDTEVLAEDGLPQDFPRDTVDLIDGEMQSASRDGKGKNVSFAVLISTDASAEEAVSDAISRLEAKGWEAQTTIDDPANPGPQVLSNDEGGQVVLTYIPFQGMSSVSYGIFP</sequence>